<accession>A0A4Z2EA39</accession>
<dbReference type="InterPro" id="IPR003877">
    <property type="entry name" value="SPRY_dom"/>
</dbReference>
<evidence type="ECO:0000256" key="3">
    <source>
        <dbReference type="ARBA" id="ARBA00022833"/>
    </source>
</evidence>
<dbReference type="Pfam" id="PF00622">
    <property type="entry name" value="SPRY"/>
    <property type="match status" value="1"/>
</dbReference>
<keyword evidence="3" id="KW-0862">Zinc</keyword>
<dbReference type="AlphaFoldDB" id="A0A4Z2EA39"/>
<proteinExistence type="predicted"/>
<keyword evidence="6" id="KW-1185">Reference proteome</keyword>
<evidence type="ECO:0000256" key="1">
    <source>
        <dbReference type="ARBA" id="ARBA00022723"/>
    </source>
</evidence>
<protein>
    <submittedName>
        <fullName evidence="5">Stonustoxin subunit alpha</fullName>
    </submittedName>
</protein>
<evidence type="ECO:0000313" key="6">
    <source>
        <dbReference type="Proteomes" id="UP000314294"/>
    </source>
</evidence>
<dbReference type="PANTHER" id="PTHR25465:SF5">
    <property type="entry name" value="E3 UBIQUITIN_ISG15 LIGASE TRIM25-RELATED"/>
    <property type="match status" value="1"/>
</dbReference>
<dbReference type="InterPro" id="IPR001870">
    <property type="entry name" value="B30.2/SPRY"/>
</dbReference>
<name>A0A4Z2EA39_9TELE</name>
<dbReference type="SMART" id="SM00449">
    <property type="entry name" value="SPRY"/>
    <property type="match status" value="1"/>
</dbReference>
<dbReference type="EMBL" id="SRLO01011863">
    <property type="protein sequence ID" value="TNN25698.1"/>
    <property type="molecule type" value="Genomic_DNA"/>
</dbReference>
<keyword evidence="1" id="KW-0479">Metal-binding</keyword>
<dbReference type="PANTHER" id="PTHR25465">
    <property type="entry name" value="B-BOX DOMAIN CONTAINING"/>
    <property type="match status" value="1"/>
</dbReference>
<sequence>MMEQQPYGGHPDRFTRYYQVLSRESLTGRCYWEVEWGGEGLNVAVTYGNISRTGSMNECVFGFNSNSWSLECNRHSYILQSNRVHTPVSGPQSFRVGVYLDLRAGVLSFYSVSEAMTLLHRVRTAFTGPLYAGLGFYSSGDAAELCNLK</sequence>
<dbReference type="Gene3D" id="2.60.120.920">
    <property type="match status" value="1"/>
</dbReference>
<dbReference type="InterPro" id="IPR051051">
    <property type="entry name" value="E3_ubiq-ligase_TRIM/RNF"/>
</dbReference>
<dbReference type="GO" id="GO:0008270">
    <property type="term" value="F:zinc ion binding"/>
    <property type="evidence" value="ECO:0007669"/>
    <property type="project" value="UniProtKB-KW"/>
</dbReference>
<gene>
    <name evidence="5" type="primary">STXA_0</name>
    <name evidence="5" type="ORF">EYF80_064171</name>
</gene>
<dbReference type="SUPFAM" id="SSF49899">
    <property type="entry name" value="Concanavalin A-like lectins/glucanases"/>
    <property type="match status" value="1"/>
</dbReference>
<dbReference type="InterPro" id="IPR043136">
    <property type="entry name" value="B30.2/SPRY_sf"/>
</dbReference>
<dbReference type="PROSITE" id="PS50188">
    <property type="entry name" value="B302_SPRY"/>
    <property type="match status" value="1"/>
</dbReference>
<evidence type="ECO:0000259" key="4">
    <source>
        <dbReference type="PROSITE" id="PS50188"/>
    </source>
</evidence>
<evidence type="ECO:0000256" key="2">
    <source>
        <dbReference type="ARBA" id="ARBA00022771"/>
    </source>
</evidence>
<dbReference type="Proteomes" id="UP000314294">
    <property type="component" value="Unassembled WGS sequence"/>
</dbReference>
<evidence type="ECO:0000313" key="5">
    <source>
        <dbReference type="EMBL" id="TNN25698.1"/>
    </source>
</evidence>
<reference evidence="5 6" key="1">
    <citation type="submission" date="2019-03" db="EMBL/GenBank/DDBJ databases">
        <title>First draft genome of Liparis tanakae, snailfish: a comprehensive survey of snailfish specific genes.</title>
        <authorList>
            <person name="Kim W."/>
            <person name="Song I."/>
            <person name="Jeong J.-H."/>
            <person name="Kim D."/>
            <person name="Kim S."/>
            <person name="Ryu S."/>
            <person name="Song J.Y."/>
            <person name="Lee S.K."/>
        </authorList>
    </citation>
    <scope>NUCLEOTIDE SEQUENCE [LARGE SCALE GENOMIC DNA]</scope>
    <source>
        <tissue evidence="5">Muscle</tissue>
    </source>
</reference>
<keyword evidence="2" id="KW-0863">Zinc-finger</keyword>
<dbReference type="OrthoDB" id="6270329at2759"/>
<dbReference type="InterPro" id="IPR013320">
    <property type="entry name" value="ConA-like_dom_sf"/>
</dbReference>
<comment type="caution">
    <text evidence="5">The sequence shown here is derived from an EMBL/GenBank/DDBJ whole genome shotgun (WGS) entry which is preliminary data.</text>
</comment>
<organism evidence="5 6">
    <name type="scientific">Liparis tanakae</name>
    <name type="common">Tanaka's snailfish</name>
    <dbReference type="NCBI Taxonomy" id="230148"/>
    <lineage>
        <taxon>Eukaryota</taxon>
        <taxon>Metazoa</taxon>
        <taxon>Chordata</taxon>
        <taxon>Craniata</taxon>
        <taxon>Vertebrata</taxon>
        <taxon>Euteleostomi</taxon>
        <taxon>Actinopterygii</taxon>
        <taxon>Neopterygii</taxon>
        <taxon>Teleostei</taxon>
        <taxon>Neoteleostei</taxon>
        <taxon>Acanthomorphata</taxon>
        <taxon>Eupercaria</taxon>
        <taxon>Perciformes</taxon>
        <taxon>Cottioidei</taxon>
        <taxon>Cottales</taxon>
        <taxon>Liparidae</taxon>
        <taxon>Liparis</taxon>
    </lineage>
</organism>
<feature type="domain" description="B30.2/SPRY" evidence="4">
    <location>
        <begin position="1"/>
        <end position="149"/>
    </location>
</feature>